<evidence type="ECO:0000313" key="3">
    <source>
        <dbReference type="EMBL" id="SDO61706.1"/>
    </source>
</evidence>
<dbReference type="EMBL" id="FNIB01000028">
    <property type="protein sequence ID" value="SDO61706.1"/>
    <property type="molecule type" value="Genomic_DNA"/>
</dbReference>
<dbReference type="Proteomes" id="UP000199639">
    <property type="component" value="Unassembled WGS sequence"/>
</dbReference>
<dbReference type="InterPro" id="IPR059117">
    <property type="entry name" value="APS_kinase_dom"/>
</dbReference>
<dbReference type="EC" id="2.7.1.25" evidence="4"/>
<name>A0A4R8V7U2_9MICO</name>
<dbReference type="Gene3D" id="3.40.50.300">
    <property type="entry name" value="P-loop containing nucleotide triphosphate hydrolases"/>
    <property type="match status" value="1"/>
</dbReference>
<gene>
    <name evidence="4" type="ORF">E3O21_05785</name>
    <name evidence="3" type="ORF">SAMN05216368_12811</name>
</gene>
<dbReference type="Pfam" id="PF01583">
    <property type="entry name" value="APS_kinase"/>
    <property type="match status" value="1"/>
</dbReference>
<proteinExistence type="predicted"/>
<protein>
    <submittedName>
        <fullName evidence="4">Adenylyl-sulfate kinase</fullName>
        <ecNumber evidence="4">2.7.1.25</ecNumber>
    </submittedName>
    <submittedName>
        <fullName evidence="3">Adenylylsulphate kinase</fullName>
    </submittedName>
</protein>
<reference evidence="4 6" key="2">
    <citation type="submission" date="2019-03" db="EMBL/GenBank/DDBJ databases">
        <title>Genomics of glacier-inhabiting Cryobacterium strains.</title>
        <authorList>
            <person name="Liu Q."/>
            <person name="Xin Y.-H."/>
        </authorList>
    </citation>
    <scope>NUCLEOTIDE SEQUENCE [LARGE SCALE GENOMIC DNA]</scope>
    <source>
        <strain evidence="4 6">Hh8</strain>
    </source>
</reference>
<evidence type="ECO:0000313" key="6">
    <source>
        <dbReference type="Proteomes" id="UP000298252"/>
    </source>
</evidence>
<dbReference type="STRING" id="1424659.SAMN05216368_12811"/>
<dbReference type="Proteomes" id="UP000298252">
    <property type="component" value="Unassembled WGS sequence"/>
</dbReference>
<dbReference type="GO" id="GO:0004020">
    <property type="term" value="F:adenylylsulfate kinase activity"/>
    <property type="evidence" value="ECO:0007669"/>
    <property type="project" value="UniProtKB-EC"/>
</dbReference>
<accession>A0A4R8V7U2</accession>
<evidence type="ECO:0000256" key="1">
    <source>
        <dbReference type="ARBA" id="ARBA00022679"/>
    </source>
</evidence>
<dbReference type="AlphaFoldDB" id="A0A4R8V7U2"/>
<keyword evidence="3" id="KW-0418">Kinase</keyword>
<organism evidence="3 5">
    <name type="scientific">Cryobacterium flavum</name>
    <dbReference type="NCBI Taxonomy" id="1424659"/>
    <lineage>
        <taxon>Bacteria</taxon>
        <taxon>Bacillati</taxon>
        <taxon>Actinomycetota</taxon>
        <taxon>Actinomycetes</taxon>
        <taxon>Micrococcales</taxon>
        <taxon>Microbacteriaceae</taxon>
        <taxon>Cryobacterium</taxon>
    </lineage>
</organism>
<evidence type="ECO:0000313" key="4">
    <source>
        <dbReference type="EMBL" id="TFB78475.1"/>
    </source>
</evidence>
<keyword evidence="6" id="KW-1185">Reference proteome</keyword>
<feature type="domain" description="APS kinase" evidence="2">
    <location>
        <begin position="4"/>
        <end position="43"/>
    </location>
</feature>
<evidence type="ECO:0000313" key="5">
    <source>
        <dbReference type="Proteomes" id="UP000199639"/>
    </source>
</evidence>
<keyword evidence="1 4" id="KW-0808">Transferase</keyword>
<dbReference type="SUPFAM" id="SSF52540">
    <property type="entry name" value="P-loop containing nucleoside triphosphate hydrolases"/>
    <property type="match status" value="1"/>
</dbReference>
<dbReference type="RefSeq" id="WP_092342629.1">
    <property type="nucleotide sequence ID" value="NZ_FNIB01000028.1"/>
</dbReference>
<dbReference type="EMBL" id="SOFD01000015">
    <property type="protein sequence ID" value="TFB78475.1"/>
    <property type="molecule type" value="Genomic_DNA"/>
</dbReference>
<sequence length="211" mass="23594">MIDTVFLNGTVGAGKSTIAAALSVLMTESGRHHAVIDLDHIRRAWPTPEGDRFNHELELLNLRDLVVNYRNAGIEHFVLAGVVEQATEVPRYEAALKSRGLLLCRLDTDGATLIRRLSLRHADNPTELAWHLRRAGELAAVLQRAAIYHVVVDASGDAPMATAREVMHCGSFYDQCWATFAGKIWHESEHHEIQRTLFLPRTSAMRAHFDV</sequence>
<dbReference type="InterPro" id="IPR027417">
    <property type="entry name" value="P-loop_NTPase"/>
</dbReference>
<evidence type="ECO:0000259" key="2">
    <source>
        <dbReference type="Pfam" id="PF01583"/>
    </source>
</evidence>
<reference evidence="3 5" key="1">
    <citation type="submission" date="2016-10" db="EMBL/GenBank/DDBJ databases">
        <authorList>
            <person name="Varghese N."/>
            <person name="Submissions S."/>
        </authorList>
    </citation>
    <scope>NUCLEOTIDE SEQUENCE [LARGE SCALE GENOMIC DNA]</scope>
    <source>
        <strain evidence="3 5">CGMCC 1.11215</strain>
    </source>
</reference>